<keyword evidence="3" id="KW-0808">Transferase</keyword>
<accession>A0A562J8X7</accession>
<organism evidence="3 4">
    <name type="scientific">Sedimentibacter saalensis</name>
    <dbReference type="NCBI Taxonomy" id="130788"/>
    <lineage>
        <taxon>Bacteria</taxon>
        <taxon>Bacillati</taxon>
        <taxon>Bacillota</taxon>
        <taxon>Tissierellia</taxon>
        <taxon>Sedimentibacter</taxon>
    </lineage>
</organism>
<evidence type="ECO:0000313" key="3">
    <source>
        <dbReference type="EMBL" id="TWH79374.1"/>
    </source>
</evidence>
<dbReference type="Proteomes" id="UP000315343">
    <property type="component" value="Unassembled WGS sequence"/>
</dbReference>
<sequence>MADLTAIILTKNESKNIIECLTSIKNLAKRAVIIDSGSDDNTIELAKQLGADVYVHPFENYARQFNWGLDNANISTKWVLRIDADERFTPELCKKVERMIEIHDSDDINGFTLEAWLYFMGKRLEHGGGRKRKLMIFKYGIGRIEDRKMDEHTILSTGRSIALKEKFVHYDFKNLDLLVSKYNWYATREMQDYYEYQEGISRNELNLLDEKIYKTRKKKYGFYYKIPSFLRAWMLFVYNYIFRLGFLDGKEGYIYHFLYSFFYRSLVDAKIYEQKKTNAPFKETGDLK</sequence>
<reference evidence="3 4" key="1">
    <citation type="submission" date="2019-07" db="EMBL/GenBank/DDBJ databases">
        <title>Genomic Encyclopedia of Type Strains, Phase I: the one thousand microbial genomes (KMG-I) project.</title>
        <authorList>
            <person name="Kyrpides N."/>
        </authorList>
    </citation>
    <scope>NUCLEOTIDE SEQUENCE [LARGE SCALE GENOMIC DNA]</scope>
    <source>
        <strain evidence="3 4">DSM 13558</strain>
    </source>
</reference>
<keyword evidence="1" id="KW-0812">Transmembrane</keyword>
<evidence type="ECO:0000259" key="2">
    <source>
        <dbReference type="Pfam" id="PF00535"/>
    </source>
</evidence>
<dbReference type="RefSeq" id="WP_145083690.1">
    <property type="nucleotide sequence ID" value="NZ_VLKH01000006.1"/>
</dbReference>
<dbReference type="InterPro" id="IPR001173">
    <property type="entry name" value="Glyco_trans_2-like"/>
</dbReference>
<dbReference type="EMBL" id="VLKH01000006">
    <property type="protein sequence ID" value="TWH79374.1"/>
    <property type="molecule type" value="Genomic_DNA"/>
</dbReference>
<dbReference type="OrthoDB" id="9815923at2"/>
<dbReference type="PANTHER" id="PTHR43630">
    <property type="entry name" value="POLY-BETA-1,6-N-ACETYL-D-GLUCOSAMINE SYNTHASE"/>
    <property type="match status" value="1"/>
</dbReference>
<evidence type="ECO:0000313" key="4">
    <source>
        <dbReference type="Proteomes" id="UP000315343"/>
    </source>
</evidence>
<comment type="caution">
    <text evidence="3">The sequence shown here is derived from an EMBL/GenBank/DDBJ whole genome shotgun (WGS) entry which is preliminary data.</text>
</comment>
<dbReference type="SUPFAM" id="SSF53448">
    <property type="entry name" value="Nucleotide-diphospho-sugar transferases"/>
    <property type="match status" value="1"/>
</dbReference>
<dbReference type="CDD" id="cd02511">
    <property type="entry name" value="Beta4Glucosyltransferase"/>
    <property type="match status" value="1"/>
</dbReference>
<dbReference type="GO" id="GO:0016740">
    <property type="term" value="F:transferase activity"/>
    <property type="evidence" value="ECO:0007669"/>
    <property type="project" value="UniProtKB-KW"/>
</dbReference>
<feature type="transmembrane region" description="Helical" evidence="1">
    <location>
        <begin position="253"/>
        <end position="272"/>
    </location>
</feature>
<evidence type="ECO:0000256" key="1">
    <source>
        <dbReference type="SAM" id="Phobius"/>
    </source>
</evidence>
<dbReference type="Pfam" id="PF00535">
    <property type="entry name" value="Glycos_transf_2"/>
    <property type="match status" value="1"/>
</dbReference>
<keyword evidence="1" id="KW-1133">Transmembrane helix</keyword>
<dbReference type="AlphaFoldDB" id="A0A562J8X7"/>
<gene>
    <name evidence="3" type="ORF">LY60_02352</name>
</gene>
<keyword evidence="1" id="KW-0472">Membrane</keyword>
<feature type="transmembrane region" description="Helical" evidence="1">
    <location>
        <begin position="222"/>
        <end position="241"/>
    </location>
</feature>
<dbReference type="InterPro" id="IPR029044">
    <property type="entry name" value="Nucleotide-diphossugar_trans"/>
</dbReference>
<protein>
    <submittedName>
        <fullName evidence="3">Glycosyltransferase involved in cell wall biosynthesis</fullName>
    </submittedName>
</protein>
<proteinExistence type="predicted"/>
<dbReference type="PANTHER" id="PTHR43630:SF2">
    <property type="entry name" value="GLYCOSYLTRANSFERASE"/>
    <property type="match status" value="1"/>
</dbReference>
<name>A0A562J8X7_9FIRM</name>
<dbReference type="Gene3D" id="3.90.550.10">
    <property type="entry name" value="Spore Coat Polysaccharide Biosynthesis Protein SpsA, Chain A"/>
    <property type="match status" value="1"/>
</dbReference>
<feature type="domain" description="Glycosyltransferase 2-like" evidence="2">
    <location>
        <begin position="6"/>
        <end position="108"/>
    </location>
</feature>
<keyword evidence="4" id="KW-1185">Reference proteome</keyword>